<evidence type="ECO:0000259" key="5">
    <source>
        <dbReference type="Pfam" id="PF08281"/>
    </source>
</evidence>
<name>A0ABT8EJI8_9BURK</name>
<keyword evidence="4" id="KW-0804">Transcription</keyword>
<proteinExistence type="inferred from homology"/>
<dbReference type="NCBIfam" id="TIGR02937">
    <property type="entry name" value="sigma70-ECF"/>
    <property type="match status" value="1"/>
</dbReference>
<accession>A0ABT8EJI8</accession>
<dbReference type="Pfam" id="PF08281">
    <property type="entry name" value="Sigma70_r4_2"/>
    <property type="match status" value="1"/>
</dbReference>
<evidence type="ECO:0000256" key="4">
    <source>
        <dbReference type="ARBA" id="ARBA00023163"/>
    </source>
</evidence>
<evidence type="ECO:0000313" key="6">
    <source>
        <dbReference type="EMBL" id="MDN4121453.1"/>
    </source>
</evidence>
<evidence type="ECO:0000256" key="3">
    <source>
        <dbReference type="ARBA" id="ARBA00023082"/>
    </source>
</evidence>
<sequence length="182" mass="20520">MSSLQQLKRLLSERYDTLKAQVAYKLGGASDMAGDALHDAFVQLSSHNNLDQVQHPHSYLLTSALHTAIDQLRNDARWVSTAEIDALFELPDHHPGPEEQLEAKQQLQQLMQALEALPARQCALLIDARVHGLSSAELAQKWNISASMVRREIRQAHQFCLQALPQAEQKYVVKKNTACRYE</sequence>
<dbReference type="SUPFAM" id="SSF88659">
    <property type="entry name" value="Sigma3 and sigma4 domains of RNA polymerase sigma factors"/>
    <property type="match status" value="1"/>
</dbReference>
<comment type="caution">
    <text evidence="6">The sequence shown here is derived from an EMBL/GenBank/DDBJ whole genome shotgun (WGS) entry which is preliminary data.</text>
</comment>
<evidence type="ECO:0000313" key="7">
    <source>
        <dbReference type="Proteomes" id="UP001168613"/>
    </source>
</evidence>
<dbReference type="PANTHER" id="PTHR43133:SF63">
    <property type="entry name" value="RNA POLYMERASE SIGMA FACTOR FECI-RELATED"/>
    <property type="match status" value="1"/>
</dbReference>
<feature type="domain" description="RNA polymerase sigma factor 70 region 4 type 2" evidence="5">
    <location>
        <begin position="108"/>
        <end position="156"/>
    </location>
</feature>
<dbReference type="InterPro" id="IPR013324">
    <property type="entry name" value="RNA_pol_sigma_r3/r4-like"/>
</dbReference>
<dbReference type="Gene3D" id="1.10.10.10">
    <property type="entry name" value="Winged helix-like DNA-binding domain superfamily/Winged helix DNA-binding domain"/>
    <property type="match status" value="1"/>
</dbReference>
<keyword evidence="2" id="KW-0805">Transcription regulation</keyword>
<dbReference type="PANTHER" id="PTHR43133">
    <property type="entry name" value="RNA POLYMERASE ECF-TYPE SIGMA FACTO"/>
    <property type="match status" value="1"/>
</dbReference>
<dbReference type="Gene3D" id="1.10.1740.10">
    <property type="match status" value="1"/>
</dbReference>
<dbReference type="InterPro" id="IPR013249">
    <property type="entry name" value="RNA_pol_sigma70_r4_t2"/>
</dbReference>
<dbReference type="SUPFAM" id="SSF88946">
    <property type="entry name" value="Sigma2 domain of RNA polymerase sigma factors"/>
    <property type="match status" value="1"/>
</dbReference>
<reference evidence="6" key="1">
    <citation type="submission" date="2021-11" db="EMBL/GenBank/DDBJ databases">
        <title>Draft genome sequence of Alcaligenes endophyticus type strain CCUG 75668T.</title>
        <authorList>
            <person name="Salva-Serra F."/>
            <person name="Duran R.E."/>
            <person name="Seeger M."/>
            <person name="Moore E.R.B."/>
            <person name="Jaen-Luchoro D."/>
        </authorList>
    </citation>
    <scope>NUCLEOTIDE SEQUENCE</scope>
    <source>
        <strain evidence="6">CCUG 75668</strain>
    </source>
</reference>
<dbReference type="InterPro" id="IPR036388">
    <property type="entry name" value="WH-like_DNA-bd_sf"/>
</dbReference>
<evidence type="ECO:0000256" key="1">
    <source>
        <dbReference type="ARBA" id="ARBA00010641"/>
    </source>
</evidence>
<dbReference type="RefSeq" id="WP_266124130.1">
    <property type="nucleotide sequence ID" value="NZ_JAJHNU010000002.1"/>
</dbReference>
<organism evidence="6 7">
    <name type="scientific">Alcaligenes endophyticus</name>
    <dbReference type="NCBI Taxonomy" id="1929088"/>
    <lineage>
        <taxon>Bacteria</taxon>
        <taxon>Pseudomonadati</taxon>
        <taxon>Pseudomonadota</taxon>
        <taxon>Betaproteobacteria</taxon>
        <taxon>Burkholderiales</taxon>
        <taxon>Alcaligenaceae</taxon>
        <taxon>Alcaligenes</taxon>
    </lineage>
</organism>
<evidence type="ECO:0000256" key="2">
    <source>
        <dbReference type="ARBA" id="ARBA00023015"/>
    </source>
</evidence>
<dbReference type="Proteomes" id="UP001168613">
    <property type="component" value="Unassembled WGS sequence"/>
</dbReference>
<dbReference type="EMBL" id="JAJHNU010000002">
    <property type="protein sequence ID" value="MDN4121453.1"/>
    <property type="molecule type" value="Genomic_DNA"/>
</dbReference>
<protein>
    <submittedName>
        <fullName evidence="6">Sigma-70 family RNA polymerase sigma factor</fullName>
    </submittedName>
</protein>
<gene>
    <name evidence="6" type="ORF">LMS43_09145</name>
</gene>
<dbReference type="InterPro" id="IPR013325">
    <property type="entry name" value="RNA_pol_sigma_r2"/>
</dbReference>
<keyword evidence="7" id="KW-1185">Reference proteome</keyword>
<keyword evidence="3" id="KW-0731">Sigma factor</keyword>
<dbReference type="InterPro" id="IPR014284">
    <property type="entry name" value="RNA_pol_sigma-70_dom"/>
</dbReference>
<comment type="similarity">
    <text evidence="1">Belongs to the sigma-70 factor family. ECF subfamily.</text>
</comment>
<dbReference type="InterPro" id="IPR039425">
    <property type="entry name" value="RNA_pol_sigma-70-like"/>
</dbReference>